<comment type="subcellular location">
    <subcellularLocation>
        <location evidence="1">Membrane</location>
    </subcellularLocation>
</comment>
<keyword evidence="3 7" id="KW-1133">Transmembrane helix</keyword>
<comment type="caution">
    <text evidence="9">The sequence shown here is derived from an EMBL/GenBank/DDBJ whole genome shotgun (WGS) entry which is preliminary data.</text>
</comment>
<dbReference type="GO" id="GO:0004252">
    <property type="term" value="F:serine-type endopeptidase activity"/>
    <property type="evidence" value="ECO:0007669"/>
    <property type="project" value="UniProtKB-UniRule"/>
</dbReference>
<feature type="compositionally biased region" description="Low complexity" evidence="6">
    <location>
        <begin position="198"/>
        <end position="208"/>
    </location>
</feature>
<evidence type="ECO:0000313" key="9">
    <source>
        <dbReference type="EMBL" id="TKR24967.1"/>
    </source>
</evidence>
<evidence type="ECO:0000256" key="3">
    <source>
        <dbReference type="ARBA" id="ARBA00022989"/>
    </source>
</evidence>
<protein>
    <recommendedName>
        <fullName evidence="5">Signal peptidase I</fullName>
        <ecNumber evidence="5">3.4.21.89</ecNumber>
    </recommendedName>
</protein>
<evidence type="ECO:0000256" key="4">
    <source>
        <dbReference type="ARBA" id="ARBA00023136"/>
    </source>
</evidence>
<organism evidence="9 10">
    <name type="scientific">Cellulomonas hominis</name>
    <dbReference type="NCBI Taxonomy" id="156981"/>
    <lineage>
        <taxon>Bacteria</taxon>
        <taxon>Bacillati</taxon>
        <taxon>Actinomycetota</taxon>
        <taxon>Actinomycetes</taxon>
        <taxon>Micrococcales</taxon>
        <taxon>Cellulomonadaceae</taxon>
        <taxon>Cellulomonas</taxon>
    </lineage>
</organism>
<keyword evidence="2 7" id="KW-0812">Transmembrane</keyword>
<dbReference type="GO" id="GO:0009003">
    <property type="term" value="F:signal peptidase activity"/>
    <property type="evidence" value="ECO:0007669"/>
    <property type="project" value="UniProtKB-EC"/>
</dbReference>
<dbReference type="OrthoDB" id="3178064at2"/>
<dbReference type="NCBIfam" id="TIGR02228">
    <property type="entry name" value="sigpep_I_arch"/>
    <property type="match status" value="1"/>
</dbReference>
<evidence type="ECO:0000256" key="6">
    <source>
        <dbReference type="SAM" id="MobiDB-lite"/>
    </source>
</evidence>
<feature type="transmembrane region" description="Helical" evidence="7">
    <location>
        <begin position="21"/>
        <end position="44"/>
    </location>
</feature>
<dbReference type="Pfam" id="PF10502">
    <property type="entry name" value="Peptidase_S26"/>
    <property type="match status" value="1"/>
</dbReference>
<proteinExistence type="predicted"/>
<dbReference type="GO" id="GO:0006465">
    <property type="term" value="P:signal peptide processing"/>
    <property type="evidence" value="ECO:0007669"/>
    <property type="project" value="UniProtKB-UniRule"/>
</dbReference>
<evidence type="ECO:0000256" key="1">
    <source>
        <dbReference type="ARBA" id="ARBA00004370"/>
    </source>
</evidence>
<name>A0A7Z8NQP9_9CELL</name>
<dbReference type="PANTHER" id="PTHR10806">
    <property type="entry name" value="SIGNAL PEPTIDASE COMPLEX CATALYTIC SUBUNIT SEC11"/>
    <property type="match status" value="1"/>
</dbReference>
<dbReference type="Proteomes" id="UP000308121">
    <property type="component" value="Unassembled WGS sequence"/>
</dbReference>
<sequence>MRDRRIRGVVRRPWYDSPWRIAGRVVSSTLTVVVLGLVVALVVVPRLTGGASLTVLTGSMEPTFRPGDLVVVRGVSEDEVCTQVPVGTVVTFQAEPGDPALITHRVVGKTIGTFDDGTSCRLVTQGDNNSATDDPVSPAQVRGVFMYGLPKAGWVRQWVTEHVQVVGLLAAAAVAVYLLWPGSRRSTTRVLSVPPSGVPATGLPAAPAAPVPDDRERGLRERELDLREREIALRERELVLRAGEPEPSTSVTSEA</sequence>
<accession>A0A7Z8NQP9</accession>
<dbReference type="PRINTS" id="PR00728">
    <property type="entry name" value="SIGNALPTASE"/>
</dbReference>
<gene>
    <name evidence="9" type="ORF">FA014_05515</name>
</gene>
<dbReference type="AlphaFoldDB" id="A0A7Z8NQP9"/>
<evidence type="ECO:0000256" key="2">
    <source>
        <dbReference type="ARBA" id="ARBA00022692"/>
    </source>
</evidence>
<dbReference type="Gene3D" id="2.10.109.10">
    <property type="entry name" value="Umud Fragment, subunit A"/>
    <property type="match status" value="1"/>
</dbReference>
<dbReference type="SUPFAM" id="SSF51306">
    <property type="entry name" value="LexA/Signal peptidase"/>
    <property type="match status" value="1"/>
</dbReference>
<reference evidence="9 10" key="1">
    <citation type="submission" date="2019-05" db="EMBL/GenBank/DDBJ databases">
        <title>Genome sequence of Cellulomonas hominis strain CS1.</title>
        <authorList>
            <person name="Belmont J."/>
            <person name="Maclea K.S."/>
        </authorList>
    </citation>
    <scope>NUCLEOTIDE SEQUENCE [LARGE SCALE GENOMIC DNA]</scope>
    <source>
        <strain evidence="9 10">CS1</strain>
    </source>
</reference>
<keyword evidence="9" id="KW-0378">Hydrolase</keyword>
<evidence type="ECO:0000313" key="10">
    <source>
        <dbReference type="Proteomes" id="UP000308121"/>
    </source>
</evidence>
<dbReference type="InterPro" id="IPR036286">
    <property type="entry name" value="LexA/Signal_pep-like_sf"/>
</dbReference>
<keyword evidence="4 7" id="KW-0472">Membrane</keyword>
<dbReference type="PANTHER" id="PTHR10806:SF6">
    <property type="entry name" value="SIGNAL PEPTIDASE COMPLEX CATALYTIC SUBUNIT SEC11"/>
    <property type="match status" value="1"/>
</dbReference>
<dbReference type="EMBL" id="SZYE01000026">
    <property type="protein sequence ID" value="TKR24967.1"/>
    <property type="molecule type" value="Genomic_DNA"/>
</dbReference>
<dbReference type="RefSeq" id="WP_154728707.1">
    <property type="nucleotide sequence ID" value="NZ_SZYE01000026.1"/>
</dbReference>
<evidence type="ECO:0000256" key="7">
    <source>
        <dbReference type="SAM" id="Phobius"/>
    </source>
</evidence>
<evidence type="ECO:0000256" key="5">
    <source>
        <dbReference type="NCBIfam" id="TIGR02228"/>
    </source>
</evidence>
<dbReference type="InterPro" id="IPR001733">
    <property type="entry name" value="Peptidase_S26B"/>
</dbReference>
<evidence type="ECO:0000259" key="8">
    <source>
        <dbReference type="Pfam" id="PF10502"/>
    </source>
</evidence>
<dbReference type="CDD" id="cd06530">
    <property type="entry name" value="S26_SPase_I"/>
    <property type="match status" value="1"/>
</dbReference>
<feature type="region of interest" description="Disordered" evidence="6">
    <location>
        <begin position="191"/>
        <end position="217"/>
    </location>
</feature>
<dbReference type="EC" id="3.4.21.89" evidence="5"/>
<dbReference type="GO" id="GO:0016020">
    <property type="term" value="C:membrane"/>
    <property type="evidence" value="ECO:0007669"/>
    <property type="project" value="UniProtKB-SubCell"/>
</dbReference>
<feature type="domain" description="Peptidase S26" evidence="8">
    <location>
        <begin position="32"/>
        <end position="108"/>
    </location>
</feature>
<feature type="transmembrane region" description="Helical" evidence="7">
    <location>
        <begin position="162"/>
        <end position="180"/>
    </location>
</feature>
<dbReference type="InterPro" id="IPR019533">
    <property type="entry name" value="Peptidase_S26"/>
</dbReference>